<evidence type="ECO:0000313" key="1">
    <source>
        <dbReference type="EMBL" id="GBG73648.1"/>
    </source>
</evidence>
<dbReference type="AlphaFoldDB" id="A0A388KUH2"/>
<name>A0A388KUH2_CHABU</name>
<dbReference type="EMBL" id="BFEA01000187">
    <property type="protein sequence ID" value="GBG73648.1"/>
    <property type="molecule type" value="Genomic_DNA"/>
</dbReference>
<proteinExistence type="predicted"/>
<organism evidence="1 2">
    <name type="scientific">Chara braunii</name>
    <name type="common">Braun's stonewort</name>
    <dbReference type="NCBI Taxonomy" id="69332"/>
    <lineage>
        <taxon>Eukaryota</taxon>
        <taxon>Viridiplantae</taxon>
        <taxon>Streptophyta</taxon>
        <taxon>Charophyceae</taxon>
        <taxon>Charales</taxon>
        <taxon>Characeae</taxon>
        <taxon>Chara</taxon>
    </lineage>
</organism>
<protein>
    <submittedName>
        <fullName evidence="1">Uncharacterized protein</fullName>
    </submittedName>
</protein>
<evidence type="ECO:0000313" key="2">
    <source>
        <dbReference type="Proteomes" id="UP000265515"/>
    </source>
</evidence>
<dbReference type="Proteomes" id="UP000265515">
    <property type="component" value="Unassembled WGS sequence"/>
</dbReference>
<sequence length="373" mass="42848">MCDRYLTDNEGLRWTQDELLGMLKKKEEEVIALRNAFRKVELNARAVVESFIETKRTEEVRDSAVSGDGVLKKEADAAEQMDREFKELIQSFIRYELLDNVCKLSTRVNPHFSQEVHHLRGRLEKAESGIRNMLLMGALPSIDHSFASDLFEIPSTGTLEELPKTRLIVMLESLRMVGVELVHRNALLEVQSAMKFPVSDNQLRGTVIALGDLYKETHGELMNSIFRQNFAELCEEGLTTAMVRGYKEQLYTLRVLLGNVVTAHSPTRFMKEMANVKKELNALASINMKLETRLPEMVLALIEALRHPCPSCHWFSYMTRENYKEVNDLSVVRPMSDNATDLYPDADIIFSEQEEFAMEERRRRLRGNDDVDV</sequence>
<dbReference type="Gramene" id="GBG73648">
    <property type="protein sequence ID" value="GBG73648"/>
    <property type="gene ID" value="CBR_g16991"/>
</dbReference>
<gene>
    <name evidence="1" type="ORF">CBR_g16991</name>
</gene>
<comment type="caution">
    <text evidence="1">The sequence shown here is derived from an EMBL/GenBank/DDBJ whole genome shotgun (WGS) entry which is preliminary data.</text>
</comment>
<keyword evidence="2" id="KW-1185">Reference proteome</keyword>
<accession>A0A388KUH2</accession>
<reference evidence="1 2" key="1">
    <citation type="journal article" date="2018" name="Cell">
        <title>The Chara Genome: Secondary Complexity and Implications for Plant Terrestrialization.</title>
        <authorList>
            <person name="Nishiyama T."/>
            <person name="Sakayama H."/>
            <person name="Vries J.D."/>
            <person name="Buschmann H."/>
            <person name="Saint-Marcoux D."/>
            <person name="Ullrich K.K."/>
            <person name="Haas F.B."/>
            <person name="Vanderstraeten L."/>
            <person name="Becker D."/>
            <person name="Lang D."/>
            <person name="Vosolsobe S."/>
            <person name="Rombauts S."/>
            <person name="Wilhelmsson P.K.I."/>
            <person name="Janitza P."/>
            <person name="Kern R."/>
            <person name="Heyl A."/>
            <person name="Rumpler F."/>
            <person name="Villalobos L.I.A.C."/>
            <person name="Clay J.M."/>
            <person name="Skokan R."/>
            <person name="Toyoda A."/>
            <person name="Suzuki Y."/>
            <person name="Kagoshima H."/>
            <person name="Schijlen E."/>
            <person name="Tajeshwar N."/>
            <person name="Catarino B."/>
            <person name="Hetherington A.J."/>
            <person name="Saltykova A."/>
            <person name="Bonnot C."/>
            <person name="Breuninger H."/>
            <person name="Symeonidi A."/>
            <person name="Radhakrishnan G.V."/>
            <person name="Van Nieuwerburgh F."/>
            <person name="Deforce D."/>
            <person name="Chang C."/>
            <person name="Karol K.G."/>
            <person name="Hedrich R."/>
            <person name="Ulvskov P."/>
            <person name="Glockner G."/>
            <person name="Delwiche C.F."/>
            <person name="Petrasek J."/>
            <person name="Van de Peer Y."/>
            <person name="Friml J."/>
            <person name="Beilby M."/>
            <person name="Dolan L."/>
            <person name="Kohara Y."/>
            <person name="Sugano S."/>
            <person name="Fujiyama A."/>
            <person name="Delaux P.-M."/>
            <person name="Quint M."/>
            <person name="TheiBen G."/>
            <person name="Hagemann M."/>
            <person name="Harholt J."/>
            <person name="Dunand C."/>
            <person name="Zachgo S."/>
            <person name="Langdale J."/>
            <person name="Maumus F."/>
            <person name="Straeten D.V.D."/>
            <person name="Gould S.B."/>
            <person name="Rensing S.A."/>
        </authorList>
    </citation>
    <scope>NUCLEOTIDE SEQUENCE [LARGE SCALE GENOMIC DNA]</scope>
    <source>
        <strain evidence="1 2">S276</strain>
    </source>
</reference>